<proteinExistence type="predicted"/>
<protein>
    <submittedName>
        <fullName evidence="2">Uncharacterized protein</fullName>
    </submittedName>
</protein>
<sequence>MTGIKYVLPEAHQFLRDCQRFYAMVEPMRERDANRQQNDDYSTSTSRTQVGSTRFSAASSRTQIDYDKAIMDMNKRALPSSLDIPLCSTHEQSHQQQQQHIPFYPQQQAPINEISIHKNQDAARQIIDEIVEAIHQSRLYVEAFLFENTNCSRGSWMQNIQWFFTRAFASGDYRTYFRAESERIRLLLGDLILNEEITKQTAEPKVENFKEDMSNDSYMFWTKHLGDNIIVEWPTFKDAYNLLYGLLEPVDEHYIKSVLTSKDKKNPRVTLL</sequence>
<evidence type="ECO:0000256" key="1">
    <source>
        <dbReference type="SAM" id="MobiDB-lite"/>
    </source>
</evidence>
<evidence type="ECO:0000313" key="3">
    <source>
        <dbReference type="Proteomes" id="UP000646827"/>
    </source>
</evidence>
<gene>
    <name evidence="2" type="ORF">INT45_013786</name>
</gene>
<dbReference type="Proteomes" id="UP000646827">
    <property type="component" value="Unassembled WGS sequence"/>
</dbReference>
<dbReference type="EMBL" id="JAEPRB010000199">
    <property type="protein sequence ID" value="KAG2219023.1"/>
    <property type="molecule type" value="Genomic_DNA"/>
</dbReference>
<evidence type="ECO:0000313" key="2">
    <source>
        <dbReference type="EMBL" id="KAG2219023.1"/>
    </source>
</evidence>
<dbReference type="AlphaFoldDB" id="A0A8H7VJQ4"/>
<organism evidence="2 3">
    <name type="scientific">Circinella minor</name>
    <dbReference type="NCBI Taxonomy" id="1195481"/>
    <lineage>
        <taxon>Eukaryota</taxon>
        <taxon>Fungi</taxon>
        <taxon>Fungi incertae sedis</taxon>
        <taxon>Mucoromycota</taxon>
        <taxon>Mucoromycotina</taxon>
        <taxon>Mucoromycetes</taxon>
        <taxon>Mucorales</taxon>
        <taxon>Lichtheimiaceae</taxon>
        <taxon>Circinella</taxon>
    </lineage>
</organism>
<accession>A0A8H7VJQ4</accession>
<feature type="compositionally biased region" description="Polar residues" evidence="1">
    <location>
        <begin position="39"/>
        <end position="56"/>
    </location>
</feature>
<keyword evidence="3" id="KW-1185">Reference proteome</keyword>
<reference evidence="2 3" key="1">
    <citation type="submission" date="2020-12" db="EMBL/GenBank/DDBJ databases">
        <title>Metabolic potential, ecology and presence of endohyphal bacteria is reflected in genomic diversity of Mucoromycotina.</title>
        <authorList>
            <person name="Muszewska A."/>
            <person name="Okrasinska A."/>
            <person name="Steczkiewicz K."/>
            <person name="Drgas O."/>
            <person name="Orlowska M."/>
            <person name="Perlinska-Lenart U."/>
            <person name="Aleksandrzak-Piekarczyk T."/>
            <person name="Szatraj K."/>
            <person name="Zielenkiewicz U."/>
            <person name="Pilsyk S."/>
            <person name="Malc E."/>
            <person name="Mieczkowski P."/>
            <person name="Kruszewska J.S."/>
            <person name="Biernat P."/>
            <person name="Pawlowska J."/>
        </authorList>
    </citation>
    <scope>NUCLEOTIDE SEQUENCE [LARGE SCALE GENOMIC DNA]</scope>
    <source>
        <strain evidence="2 3">CBS 142.35</strain>
    </source>
</reference>
<feature type="region of interest" description="Disordered" evidence="1">
    <location>
        <begin position="30"/>
        <end position="56"/>
    </location>
</feature>
<name>A0A8H7VJQ4_9FUNG</name>
<dbReference type="OrthoDB" id="10564157at2759"/>
<comment type="caution">
    <text evidence="2">The sequence shown here is derived from an EMBL/GenBank/DDBJ whole genome shotgun (WGS) entry which is preliminary data.</text>
</comment>